<dbReference type="GO" id="GO:0009103">
    <property type="term" value="P:lipopolysaccharide biosynthetic process"/>
    <property type="evidence" value="ECO:0007669"/>
    <property type="project" value="UniProtKB-ARBA"/>
</dbReference>
<feature type="transmembrane region" description="Helical" evidence="8">
    <location>
        <begin position="354"/>
        <end position="374"/>
    </location>
</feature>
<dbReference type="PATRIC" id="fig|271065.3.peg.2809"/>
<keyword evidence="6 8" id="KW-1133">Transmembrane helix</keyword>
<dbReference type="PANTHER" id="PTHR33908">
    <property type="entry name" value="MANNOSYLTRANSFERASE YKCB-RELATED"/>
    <property type="match status" value="1"/>
</dbReference>
<feature type="transmembrane region" description="Helical" evidence="8">
    <location>
        <begin position="250"/>
        <end position="270"/>
    </location>
</feature>
<feature type="transmembrane region" description="Helical" evidence="8">
    <location>
        <begin position="386"/>
        <end position="405"/>
    </location>
</feature>
<evidence type="ECO:0000313" key="11">
    <source>
        <dbReference type="Proteomes" id="UP000008315"/>
    </source>
</evidence>
<feature type="domain" description="Glycosyltransferase RgtA/B/C/D-like" evidence="9">
    <location>
        <begin position="109"/>
        <end position="224"/>
    </location>
</feature>
<dbReference type="RefSeq" id="WP_014149175.1">
    <property type="nucleotide sequence ID" value="NC_016112.1"/>
</dbReference>
<name>G4SYW2_META2</name>
<evidence type="ECO:0000313" key="10">
    <source>
        <dbReference type="EMBL" id="CCE24409.1"/>
    </source>
</evidence>
<keyword evidence="4" id="KW-0808">Transferase</keyword>
<sequence length="569" mass="64457">MWRFHLARNPLTTMLVVFSIVIFFLSLILRLWLLDAWLPHYFIDENDVVEPSIVVFGGGIEPGGYGYGPLYSYLLALLHWVVSFFSRQSFVDYSINIFFDPTSYYILARTFNMTIHLATAGIVFYLAKLVFGWRTALVALPLLVFPFADLLTNYTVRVDSLLALLATATLLAAIKGYETEDLKWYLFAGVFFGLSVATKPLPAILILPTLALAHLLSQSRTLRSDESLKSNLHPKLLGKLVFKSLISKNLWYAGLAAFLAHTIANPYSLIKIKHFYWSQIRILSSEGGRGYGLGIDLTRYFGDLGVVFVIAGAASVFYILGYALVRRDARVAILLSYPVIYFLAFAFGSSREYWYIPIIFLIAVFLSKAIIDFADAFLNKDNMKSYFVFAALGAVLIQPVTILVSDAAFRQQGEQAHASLSSKKWIESHAPSGSRILIYGMAGYLPRVIDQRADVQAVFGEYFMYGRTKHQHYVDLYHVAHDTYLSMYQPTYLVTHINSNCLKDHDPKEDDLRQALDKNHYDLLVTYCDVQGLVAHNGEPIFFPYKPRRGGFNLWIYESPAPNRSMTNH</sequence>
<evidence type="ECO:0000256" key="8">
    <source>
        <dbReference type="SAM" id="Phobius"/>
    </source>
</evidence>
<dbReference type="Proteomes" id="UP000008315">
    <property type="component" value="Chromosome"/>
</dbReference>
<dbReference type="GO" id="GO:0016763">
    <property type="term" value="F:pentosyltransferase activity"/>
    <property type="evidence" value="ECO:0007669"/>
    <property type="project" value="TreeGrafter"/>
</dbReference>
<dbReference type="InterPro" id="IPR038731">
    <property type="entry name" value="RgtA/B/C-like"/>
</dbReference>
<dbReference type="STRING" id="1091494.MEALZ_2737"/>
<comment type="subcellular location">
    <subcellularLocation>
        <location evidence="1">Cell membrane</location>
        <topology evidence="1">Multi-pass membrane protein</topology>
    </subcellularLocation>
</comment>
<dbReference type="HOGENOM" id="CLU_478821_0_0_6"/>
<keyword evidence="5 8" id="KW-0812">Transmembrane</keyword>
<keyword evidence="2" id="KW-1003">Cell membrane</keyword>
<reference evidence="11" key="1">
    <citation type="journal article" date="2012" name="J. Bacteriol.">
        <title>Genome sequence of the haloalkaliphilic methanotrophic bacterium Methylomicrobium alcaliphilum 20Z.</title>
        <authorList>
            <person name="Vuilleumier S."/>
            <person name="Khmelenina V.N."/>
            <person name="Bringel F."/>
            <person name="Reshetnikov A.S."/>
            <person name="Lajus A."/>
            <person name="Mangenot S."/>
            <person name="Rouy Z."/>
            <person name="Op den Camp H.J."/>
            <person name="Jetten M.S."/>
            <person name="Dispirito A.A."/>
            <person name="Dunfield P."/>
            <person name="Klotz M.G."/>
            <person name="Semrau J.D."/>
            <person name="Stein L.Y."/>
            <person name="Barbe V."/>
            <person name="Medigue C."/>
            <person name="Trotsenko Y.A."/>
            <person name="Kalyuzhnaya M.G."/>
        </authorList>
    </citation>
    <scope>NUCLEOTIDE SEQUENCE [LARGE SCALE GENOMIC DNA]</scope>
    <source>
        <strain evidence="11">DSM 19304 / NCIMB 14124 / VKM B-2133 / 20Z</strain>
    </source>
</reference>
<dbReference type="GO" id="GO:0005886">
    <property type="term" value="C:plasma membrane"/>
    <property type="evidence" value="ECO:0007669"/>
    <property type="project" value="UniProtKB-SubCell"/>
</dbReference>
<evidence type="ECO:0000256" key="6">
    <source>
        <dbReference type="ARBA" id="ARBA00022989"/>
    </source>
</evidence>
<dbReference type="Pfam" id="PF13231">
    <property type="entry name" value="PMT_2"/>
    <property type="match status" value="1"/>
</dbReference>
<evidence type="ECO:0000256" key="1">
    <source>
        <dbReference type="ARBA" id="ARBA00004651"/>
    </source>
</evidence>
<dbReference type="EMBL" id="FO082060">
    <property type="protein sequence ID" value="CCE24409.1"/>
    <property type="molecule type" value="Genomic_DNA"/>
</dbReference>
<keyword evidence="7 8" id="KW-0472">Membrane</keyword>
<dbReference type="AlphaFoldDB" id="G4SYW2"/>
<evidence type="ECO:0000256" key="2">
    <source>
        <dbReference type="ARBA" id="ARBA00022475"/>
    </source>
</evidence>
<evidence type="ECO:0000256" key="7">
    <source>
        <dbReference type="ARBA" id="ARBA00023136"/>
    </source>
</evidence>
<feature type="transmembrane region" description="Helical" evidence="8">
    <location>
        <begin position="106"/>
        <end position="127"/>
    </location>
</feature>
<feature type="transmembrane region" description="Helical" evidence="8">
    <location>
        <begin position="184"/>
        <end position="213"/>
    </location>
</feature>
<protein>
    <recommendedName>
        <fullName evidence="9">Glycosyltransferase RgtA/B/C/D-like domain-containing protein</fullName>
    </recommendedName>
</protein>
<keyword evidence="11" id="KW-1185">Reference proteome</keyword>
<organism evidence="10 11">
    <name type="scientific">Methylotuvimicrobium alcaliphilum (strain DSM 19304 / NCIMB 14124 / VKM B-2133 / 20Z)</name>
    <name type="common">Methylomicrobium alcaliphilum</name>
    <dbReference type="NCBI Taxonomy" id="1091494"/>
    <lineage>
        <taxon>Bacteria</taxon>
        <taxon>Pseudomonadati</taxon>
        <taxon>Pseudomonadota</taxon>
        <taxon>Gammaproteobacteria</taxon>
        <taxon>Methylococcales</taxon>
        <taxon>Methylococcaceae</taxon>
        <taxon>Methylotuvimicrobium</taxon>
    </lineage>
</organism>
<dbReference type="PANTHER" id="PTHR33908:SF11">
    <property type="entry name" value="MEMBRANE PROTEIN"/>
    <property type="match status" value="1"/>
</dbReference>
<dbReference type="InterPro" id="IPR050297">
    <property type="entry name" value="LipidA_mod_glycosyltrf_83"/>
</dbReference>
<keyword evidence="3" id="KW-0328">Glycosyltransferase</keyword>
<gene>
    <name evidence="10" type="ordered locus">MEALZ_2737</name>
</gene>
<proteinExistence type="predicted"/>
<evidence type="ECO:0000259" key="9">
    <source>
        <dbReference type="Pfam" id="PF13231"/>
    </source>
</evidence>
<feature type="transmembrane region" description="Helical" evidence="8">
    <location>
        <begin position="158"/>
        <end position="178"/>
    </location>
</feature>
<accession>G4SYW2</accession>
<evidence type="ECO:0000256" key="5">
    <source>
        <dbReference type="ARBA" id="ARBA00022692"/>
    </source>
</evidence>
<dbReference type="KEGG" id="mah:MEALZ_2737"/>
<evidence type="ECO:0000256" key="3">
    <source>
        <dbReference type="ARBA" id="ARBA00022676"/>
    </source>
</evidence>
<feature type="transmembrane region" description="Helical" evidence="8">
    <location>
        <begin position="304"/>
        <end position="324"/>
    </location>
</feature>
<feature type="transmembrane region" description="Helical" evidence="8">
    <location>
        <begin position="12"/>
        <end position="33"/>
    </location>
</feature>
<evidence type="ECO:0000256" key="4">
    <source>
        <dbReference type="ARBA" id="ARBA00022679"/>
    </source>
</evidence>
<feature type="transmembrane region" description="Helical" evidence="8">
    <location>
        <begin position="331"/>
        <end position="348"/>
    </location>
</feature>
<feature type="transmembrane region" description="Helical" evidence="8">
    <location>
        <begin position="70"/>
        <end position="86"/>
    </location>
</feature>